<dbReference type="PANTHER" id="PTHR22677">
    <property type="entry name" value="ANKYRIN REPEAT DOMAIN-CONTAINING PROTEIN 60"/>
    <property type="match status" value="1"/>
</dbReference>
<dbReference type="PANTHER" id="PTHR22677:SF4">
    <property type="entry name" value="USHER SYNDROME TYPE-1G PROTEIN-LIKE PROTEIN"/>
    <property type="match status" value="1"/>
</dbReference>
<dbReference type="SUPFAM" id="SSF48403">
    <property type="entry name" value="Ankyrin repeat"/>
    <property type="match status" value="1"/>
</dbReference>
<gene>
    <name evidence="2" type="ORF">FN846DRAFT_754518</name>
</gene>
<keyword evidence="3" id="KW-1185">Reference proteome</keyword>
<dbReference type="InterPro" id="IPR036770">
    <property type="entry name" value="Ankyrin_rpt-contain_sf"/>
</dbReference>
<keyword evidence="1" id="KW-0040">ANK repeat</keyword>
<dbReference type="InterPro" id="IPR039323">
    <property type="entry name" value="ANKRD_45/46/60"/>
</dbReference>
<dbReference type="AlphaFoldDB" id="A0A5J5EBR9"/>
<evidence type="ECO:0000313" key="3">
    <source>
        <dbReference type="Proteomes" id="UP000326924"/>
    </source>
</evidence>
<dbReference type="SMART" id="SM00248">
    <property type="entry name" value="ANK"/>
    <property type="match status" value="1"/>
</dbReference>
<organism evidence="2 3">
    <name type="scientific">Sphaerosporella brunnea</name>
    <dbReference type="NCBI Taxonomy" id="1250544"/>
    <lineage>
        <taxon>Eukaryota</taxon>
        <taxon>Fungi</taxon>
        <taxon>Dikarya</taxon>
        <taxon>Ascomycota</taxon>
        <taxon>Pezizomycotina</taxon>
        <taxon>Pezizomycetes</taxon>
        <taxon>Pezizales</taxon>
        <taxon>Pyronemataceae</taxon>
        <taxon>Sphaerosporella</taxon>
    </lineage>
</organism>
<evidence type="ECO:0000256" key="1">
    <source>
        <dbReference type="PROSITE-ProRule" id="PRU00023"/>
    </source>
</evidence>
<accession>A0A5J5EBR9</accession>
<dbReference type="Gene3D" id="1.25.40.20">
    <property type="entry name" value="Ankyrin repeat-containing domain"/>
    <property type="match status" value="1"/>
</dbReference>
<reference evidence="2 3" key="1">
    <citation type="submission" date="2019-09" db="EMBL/GenBank/DDBJ databases">
        <title>Draft genome of the ectomycorrhizal ascomycete Sphaerosporella brunnea.</title>
        <authorList>
            <consortium name="DOE Joint Genome Institute"/>
            <person name="Benucci G.M."/>
            <person name="Marozzi G."/>
            <person name="Antonielli L."/>
            <person name="Sanchez S."/>
            <person name="Marco P."/>
            <person name="Wang X."/>
            <person name="Falini L.B."/>
            <person name="Barry K."/>
            <person name="Haridas S."/>
            <person name="Lipzen A."/>
            <person name="Labutti K."/>
            <person name="Grigoriev I.V."/>
            <person name="Murat C."/>
            <person name="Martin F."/>
            <person name="Albertini E."/>
            <person name="Donnini D."/>
            <person name="Bonito G."/>
        </authorList>
    </citation>
    <scope>NUCLEOTIDE SEQUENCE [LARGE SCALE GENOMIC DNA]</scope>
    <source>
        <strain evidence="2 3">Sb_GMNB300</strain>
    </source>
</reference>
<protein>
    <submittedName>
        <fullName evidence="2">Uncharacterized protein</fullName>
    </submittedName>
</protein>
<comment type="caution">
    <text evidence="2">The sequence shown here is derived from an EMBL/GenBank/DDBJ whole genome shotgun (WGS) entry which is preliminary data.</text>
</comment>
<dbReference type="InParanoid" id="A0A5J5EBR9"/>
<name>A0A5J5EBR9_9PEZI</name>
<dbReference type="OrthoDB" id="341259at2759"/>
<dbReference type="PROSITE" id="PS50297">
    <property type="entry name" value="ANK_REP_REGION"/>
    <property type="match status" value="1"/>
</dbReference>
<dbReference type="Pfam" id="PF12796">
    <property type="entry name" value="Ank_2"/>
    <property type="match status" value="1"/>
</dbReference>
<dbReference type="InterPro" id="IPR002110">
    <property type="entry name" value="Ankyrin_rpt"/>
</dbReference>
<proteinExistence type="predicted"/>
<sequence length="57" mass="6003">GRLGHCSLLIDGGADVSGTDKYGRTPLYVAAKNGRKVVVQLLIDRGADISAADKYAR</sequence>
<dbReference type="Proteomes" id="UP000326924">
    <property type="component" value="Unassembled WGS sequence"/>
</dbReference>
<feature type="repeat" description="ANK" evidence="1">
    <location>
        <begin position="22"/>
        <end position="54"/>
    </location>
</feature>
<evidence type="ECO:0000313" key="2">
    <source>
        <dbReference type="EMBL" id="KAA8892764.1"/>
    </source>
</evidence>
<feature type="non-terminal residue" evidence="2">
    <location>
        <position position="57"/>
    </location>
</feature>
<dbReference type="EMBL" id="VXIS01000600">
    <property type="protein sequence ID" value="KAA8892764.1"/>
    <property type="molecule type" value="Genomic_DNA"/>
</dbReference>
<dbReference type="PROSITE" id="PS50088">
    <property type="entry name" value="ANK_REPEAT"/>
    <property type="match status" value="1"/>
</dbReference>
<feature type="non-terminal residue" evidence="2">
    <location>
        <position position="1"/>
    </location>
</feature>